<dbReference type="KEGG" id="mear:Mpt1_c10580"/>
<dbReference type="EC" id="1.8.-.-" evidence="10"/>
<keyword evidence="13" id="KW-1185">Reference proteome</keyword>
<dbReference type="OrthoDB" id="32867at2157"/>
<keyword evidence="4 10" id="KW-0285">Flavoprotein</keyword>
<evidence type="ECO:0000256" key="9">
    <source>
        <dbReference type="ARBA" id="ARBA00023014"/>
    </source>
</evidence>
<dbReference type="Gene3D" id="3.30.70.20">
    <property type="match status" value="2"/>
</dbReference>
<feature type="domain" description="4Fe-4S ferredoxin-type" evidence="11">
    <location>
        <begin position="96"/>
        <end position="125"/>
    </location>
</feature>
<dbReference type="Proteomes" id="UP000030787">
    <property type="component" value="Chromosome"/>
</dbReference>
<dbReference type="UniPathway" id="UPA00647">
    <property type="reaction ID" value="UER00700"/>
</dbReference>
<evidence type="ECO:0000256" key="1">
    <source>
        <dbReference type="ARBA" id="ARBA00001974"/>
    </source>
</evidence>
<comment type="similarity">
    <text evidence="2 10">Belongs to the HdrA family.</text>
</comment>
<proteinExistence type="inferred from homology"/>
<feature type="domain" description="4Fe-4S ferredoxin-type" evidence="11">
    <location>
        <begin position="144"/>
        <end position="178"/>
    </location>
</feature>
<organism evidence="12 13">
    <name type="scientific">Candidatus Methanoplasma termitum</name>
    <dbReference type="NCBI Taxonomy" id="1577791"/>
    <lineage>
        <taxon>Archaea</taxon>
        <taxon>Methanobacteriati</taxon>
        <taxon>Thermoplasmatota</taxon>
        <taxon>Thermoplasmata</taxon>
        <taxon>Methanomassiliicoccales</taxon>
        <taxon>Methanomassiliicoccaceae</taxon>
        <taxon>Candidatus Methanoplasma</taxon>
    </lineage>
</organism>
<evidence type="ECO:0000259" key="11">
    <source>
        <dbReference type="PROSITE" id="PS51379"/>
    </source>
</evidence>
<dbReference type="InterPro" id="IPR036188">
    <property type="entry name" value="FAD/NAD-bd_sf"/>
</dbReference>
<accession>A0A0A7LHD1</accession>
<evidence type="ECO:0000256" key="6">
    <source>
        <dbReference type="ARBA" id="ARBA00022827"/>
    </source>
</evidence>
<dbReference type="GeneID" id="24818720"/>
<comment type="cofactor">
    <cofactor evidence="1 10">
        <name>FAD</name>
        <dbReference type="ChEBI" id="CHEBI:57692"/>
    </cofactor>
</comment>
<keyword evidence="7 10" id="KW-0560">Oxidoreductase</keyword>
<dbReference type="AlphaFoldDB" id="A0A0A7LHD1"/>
<dbReference type="PROSITE" id="PS00198">
    <property type="entry name" value="4FE4S_FER_1"/>
    <property type="match status" value="2"/>
</dbReference>
<keyword evidence="3 10" id="KW-0004">4Fe-4S</keyword>
<dbReference type="Gene3D" id="3.40.50.720">
    <property type="entry name" value="NAD(P)-binding Rossmann-like Domain"/>
    <property type="match status" value="1"/>
</dbReference>
<dbReference type="InterPro" id="IPR023753">
    <property type="entry name" value="FAD/NAD-binding_dom"/>
</dbReference>
<evidence type="ECO:0000256" key="8">
    <source>
        <dbReference type="ARBA" id="ARBA00023004"/>
    </source>
</evidence>
<dbReference type="GO" id="GO:0016491">
    <property type="term" value="F:oxidoreductase activity"/>
    <property type="evidence" value="ECO:0007669"/>
    <property type="project" value="UniProtKB-UniRule"/>
</dbReference>
<reference evidence="12 13" key="1">
    <citation type="journal article" date="2014" name="Appl. Environ. Microbiol.">
        <title>Comparative Genome Analysis of 'Candidatus Methanoplasma termitum' Indicates a New Mode of Energy Metabolism in the Seventh Order of Methanogens.</title>
        <authorList>
            <person name="Lang K."/>
            <person name="Schuldes J."/>
            <person name="Klingl A."/>
            <person name="Poehlein A."/>
            <person name="Daniel R."/>
            <person name="Brune A."/>
        </authorList>
    </citation>
    <scope>NUCLEOTIDE SEQUENCE [LARGE SCALE GENOMIC DNA]</scope>
    <source>
        <strain evidence="13">Mpt1</strain>
    </source>
</reference>
<dbReference type="PANTHER" id="PTHR43498">
    <property type="entry name" value="FERREDOXIN:COB-COM HETERODISULFIDE REDUCTASE SUBUNIT A"/>
    <property type="match status" value="1"/>
</dbReference>
<dbReference type="Pfam" id="PF13450">
    <property type="entry name" value="NAD_binding_8"/>
    <property type="match status" value="1"/>
</dbReference>
<dbReference type="RefSeq" id="WP_052399296.1">
    <property type="nucleotide sequence ID" value="NZ_CP010070.1"/>
</dbReference>
<dbReference type="Pfam" id="PF00037">
    <property type="entry name" value="Fer4"/>
    <property type="match status" value="1"/>
</dbReference>
<sequence>MTKSALVIGGGIAGIQASLDLADRDIHVYLVEKLPTIGGKMSRLDKTFPTNDCSACILSPKMADCIGHPNIDTLTFHEVMKVEGKAGDFKVTLKSKARYVDPESCTACGDCLAKCPTKGLSDEFEFGLTTRRAIYIPHAQAVPRVAIIDALNCKMIQNGKCGVCAKVCQKKAINYEDKDKEKVIEVGSIIAAPGFEVWNAKIGTEYGYGRFKNVVTALEFERMMCASGPSTGHITTPSSGDEPKKIAFIQCCGSRSEKSGWKKYCSSVCCMYATKQAMITKEHAEVDEDIFFMDIRSYGKEFEAYIERAQNEYGINMHRSARVSNVEEDPKTKKLTINYTDSNGDGVSAEYDIVVLSIGLVPPEGATEFSKLLGIELNEYGFCKTSVFRPLETTRAGVFVTGAFAAPKDIPTSVAEASGSAAKAGAYIVDANFKPMAPKTYPAEKDVEGKEPRIGVWVCHCGVNIGSVVDVPAVAEYAKGLPYVVFSGESKYACAQDCLVEISNAIKEQDLNRVVVASCTPRTHEPLFREACRDGGLNKYLFNMANIRDQCSWIHMHAHEAATVKAKDLLRMAIAKAALLEPLVGSEIPVTKVAAVIGGGITGMTAALDIAAQGIPVHIFEKEKELGGFAVKNLYHKEDGKDVAEFVRETISKVEGNKKITVHKGAHVKDIPGFVGNFKVVTEKEEIAVGAVLFATGAAQYKPTEYSYGSDKKVMTVLDLEKALAGGKFSGKNVAFLQCVGSRNSTVKYCSRVCCAASLRNAIQIKMKDPTVNVSIIHKDIRTYGFREELFNKASSLGVKFLRYCVDNEMPGYDGKVVKAHDSILGEDVEIPVDTVVLAAGLTPLREEKEELAKMVKVPISKDGFFFEAHQKLRPVDFATEGVYVAGTAHWPKFLDECIAQGSGAAARMLTTISKDKLISEGIVAVSNHNLCDGCGVCAGCCDYNAITICADESGSVVSNVNPGLCKGCGSCVASCPAGAMEQRGFRNKQIIAEIDALFEGA</sequence>
<dbReference type="STRING" id="1577791.Mpt1_c10580"/>
<keyword evidence="5 10" id="KW-0479">Metal-binding</keyword>
<comment type="pathway">
    <text evidence="10">Cofactor metabolism; coenzyme M-coenzyme B heterodisulfide reduction; coenzyme B and coenzyme M from coenzyme M-coenzyme B heterodisulfide: step 1/1.</text>
</comment>
<feature type="domain" description="4Fe-4S ferredoxin-type" evidence="11">
    <location>
        <begin position="957"/>
        <end position="986"/>
    </location>
</feature>
<evidence type="ECO:0000256" key="5">
    <source>
        <dbReference type="ARBA" id="ARBA00022723"/>
    </source>
</evidence>
<dbReference type="PANTHER" id="PTHR43498:SF1">
    <property type="entry name" value="COB--COM HETERODISULFIDE REDUCTASE IRON-SULFUR SUBUNIT A"/>
    <property type="match status" value="1"/>
</dbReference>
<dbReference type="InterPro" id="IPR017896">
    <property type="entry name" value="4Fe4S_Fe-S-bd"/>
</dbReference>
<dbReference type="Pfam" id="PF07992">
    <property type="entry name" value="Pyr_redox_2"/>
    <property type="match status" value="2"/>
</dbReference>
<evidence type="ECO:0000256" key="10">
    <source>
        <dbReference type="RuleBase" id="RU366072"/>
    </source>
</evidence>
<protein>
    <recommendedName>
        <fullName evidence="10">CoB--CoM heterodisulfide reductase iron-sulfur subunit A</fullName>
        <ecNumber evidence="10">1.8.-.-</ecNumber>
    </recommendedName>
</protein>
<evidence type="ECO:0000256" key="2">
    <source>
        <dbReference type="ARBA" id="ARBA00006561"/>
    </source>
</evidence>
<feature type="domain" description="4Fe-4S ferredoxin-type" evidence="11">
    <location>
        <begin position="922"/>
        <end position="952"/>
    </location>
</feature>
<dbReference type="SUPFAM" id="SSF54862">
    <property type="entry name" value="4Fe-4S ferredoxins"/>
    <property type="match status" value="1"/>
</dbReference>
<gene>
    <name evidence="12" type="primary">hdrA</name>
    <name evidence="12" type="ORF">Mpt1_c10580</name>
</gene>
<dbReference type="Gene3D" id="3.50.50.60">
    <property type="entry name" value="FAD/NAD(P)-binding domain"/>
    <property type="match status" value="3"/>
</dbReference>
<dbReference type="PROSITE" id="PS51379">
    <property type="entry name" value="4FE4S_FER_2"/>
    <property type="match status" value="4"/>
</dbReference>
<keyword evidence="6 10" id="KW-0274">FAD</keyword>
<dbReference type="HOGENOM" id="CLU_004231_2_0_2"/>
<evidence type="ECO:0000313" key="13">
    <source>
        <dbReference type="Proteomes" id="UP000030787"/>
    </source>
</evidence>
<keyword evidence="9 10" id="KW-0411">Iron-sulfur</keyword>
<dbReference type="SUPFAM" id="SSF51971">
    <property type="entry name" value="Nucleotide-binding domain"/>
    <property type="match status" value="1"/>
</dbReference>
<evidence type="ECO:0000256" key="7">
    <source>
        <dbReference type="ARBA" id="ARBA00023002"/>
    </source>
</evidence>
<name>A0A0A7LHD1_9ARCH</name>
<dbReference type="GO" id="GO:0051539">
    <property type="term" value="F:4 iron, 4 sulfur cluster binding"/>
    <property type="evidence" value="ECO:0007669"/>
    <property type="project" value="UniProtKB-UniRule"/>
</dbReference>
<comment type="cofactor">
    <cofactor evidence="10">
        <name>[4Fe-4S] cluster</name>
        <dbReference type="ChEBI" id="CHEBI:49883"/>
    </cofactor>
</comment>
<evidence type="ECO:0000313" key="12">
    <source>
        <dbReference type="EMBL" id="AIZ56926.1"/>
    </source>
</evidence>
<dbReference type="InterPro" id="IPR039650">
    <property type="entry name" value="HdrA-like"/>
</dbReference>
<dbReference type="InterPro" id="IPR017900">
    <property type="entry name" value="4Fe4S_Fe_S_CS"/>
</dbReference>
<dbReference type="EMBL" id="CP010070">
    <property type="protein sequence ID" value="AIZ56926.1"/>
    <property type="molecule type" value="Genomic_DNA"/>
</dbReference>
<comment type="function">
    <text evidence="10">Part of a complex that catalyzes the reversible reduction of CoM-S-S-CoB to the thiol-coenzymes H-S-CoM (coenzyme M) and H-S-CoB (coenzyme B).</text>
</comment>
<evidence type="ECO:0000256" key="4">
    <source>
        <dbReference type="ARBA" id="ARBA00022630"/>
    </source>
</evidence>
<dbReference type="SUPFAM" id="SSF51905">
    <property type="entry name" value="FAD/NAD(P)-binding domain"/>
    <property type="match status" value="1"/>
</dbReference>
<comment type="subunit">
    <text evidence="10">The ferredoxin:CoB-CoM heterodisulfide reductase is composed of three subunits; HdrA, HdrB and HdrC.</text>
</comment>
<evidence type="ECO:0000256" key="3">
    <source>
        <dbReference type="ARBA" id="ARBA00022485"/>
    </source>
</evidence>
<keyword evidence="8 10" id="KW-0408">Iron</keyword>
<dbReference type="GO" id="GO:0046872">
    <property type="term" value="F:metal ion binding"/>
    <property type="evidence" value="ECO:0007669"/>
    <property type="project" value="UniProtKB-KW"/>
</dbReference>